<keyword evidence="3" id="KW-1185">Reference proteome</keyword>
<name>A0ABW1DJD3_9DEIO</name>
<protein>
    <recommendedName>
        <fullName evidence="4">Cell division protein FtsL</fullName>
    </recommendedName>
</protein>
<dbReference type="Proteomes" id="UP001595979">
    <property type="component" value="Unassembled WGS sequence"/>
</dbReference>
<accession>A0ABW1DJD3</accession>
<evidence type="ECO:0000313" key="3">
    <source>
        <dbReference type="Proteomes" id="UP001595979"/>
    </source>
</evidence>
<organism evidence="2 3">
    <name type="scientific">Deinococcus petrolearius</name>
    <dbReference type="NCBI Taxonomy" id="1751295"/>
    <lineage>
        <taxon>Bacteria</taxon>
        <taxon>Thermotogati</taxon>
        <taxon>Deinococcota</taxon>
        <taxon>Deinococci</taxon>
        <taxon>Deinococcales</taxon>
        <taxon>Deinococcaceae</taxon>
        <taxon>Deinococcus</taxon>
    </lineage>
</organism>
<comment type="caution">
    <text evidence="2">The sequence shown here is derived from an EMBL/GenBank/DDBJ whole genome shotgun (WGS) entry which is preliminary data.</text>
</comment>
<reference evidence="3" key="1">
    <citation type="journal article" date="2019" name="Int. J. Syst. Evol. Microbiol.">
        <title>The Global Catalogue of Microorganisms (GCM) 10K type strain sequencing project: providing services to taxonomists for standard genome sequencing and annotation.</title>
        <authorList>
            <consortium name="The Broad Institute Genomics Platform"/>
            <consortium name="The Broad Institute Genome Sequencing Center for Infectious Disease"/>
            <person name="Wu L."/>
            <person name="Ma J."/>
        </authorList>
    </citation>
    <scope>NUCLEOTIDE SEQUENCE [LARGE SCALE GENOMIC DNA]</scope>
    <source>
        <strain evidence="3">CGMCC 1.15053</strain>
    </source>
</reference>
<proteinExistence type="predicted"/>
<keyword evidence="1" id="KW-1133">Transmembrane helix</keyword>
<gene>
    <name evidence="2" type="ORF">ACFPQ6_03875</name>
</gene>
<dbReference type="RefSeq" id="WP_380046586.1">
    <property type="nucleotide sequence ID" value="NZ_JBHSOH010000005.1"/>
</dbReference>
<evidence type="ECO:0000313" key="2">
    <source>
        <dbReference type="EMBL" id="MFC5847439.1"/>
    </source>
</evidence>
<feature type="transmembrane region" description="Helical" evidence="1">
    <location>
        <begin position="20"/>
        <end position="39"/>
    </location>
</feature>
<evidence type="ECO:0000256" key="1">
    <source>
        <dbReference type="SAM" id="Phobius"/>
    </source>
</evidence>
<keyword evidence="1" id="KW-0812">Transmembrane</keyword>
<dbReference type="EMBL" id="JBHSOH010000005">
    <property type="protein sequence ID" value="MFC5847439.1"/>
    <property type="molecule type" value="Genomic_DNA"/>
</dbReference>
<sequence length="122" mass="13890">MTALRWAFDTTPVTWQRRTLRYLAIYLALALLLVGARYLTQNVRPDLRAAQKREETLVKERDTLALRVQAATTPQKVQAWALENGMQRFAESRKTTRDLAPAALTVSPATPAPVLEVETRWK</sequence>
<evidence type="ECO:0008006" key="4">
    <source>
        <dbReference type="Google" id="ProtNLM"/>
    </source>
</evidence>
<keyword evidence="1" id="KW-0472">Membrane</keyword>